<protein>
    <submittedName>
        <fullName evidence="1">Uncharacterized protein</fullName>
    </submittedName>
</protein>
<sequence>MRIEALKETMLTFSPTESNKRHLCKSAMDRCKDQKPWFGIEQEYTLLDIDGRPYRWPKQGYPGPQGPYYCSVGADRAYGRDVVDAHYRARLYAGIKRAETNAEVMPSQWEFQVGPCEGMSIDDHLWMARYILDHVAEDFALVITLDPKALVGELSGAGAHTNFSTFAMRQPEGIRYIEKAIEQLSRKHRDHNQAYDPHGGCDNERRLTGLHETSSIHDLTSGVDDRYASIRIPRQVSDERKGYLEGRRHASNSDPYDVAPDIACTACWRTFCVRVGKETSQPRAITAGVPQGSVLSPFLFNMVLAGLPASLPADTRFPAHCSLYADDVALWRALRSSRRTAQSRTVETEATATRAFLRCFPGVLRTTRTLAALPFGIVCRRFGARVSKEIKRKKVGRAVAAAIELETRIAFAYFPVTVCPILLLLSARQCILALMSHMENSTARSLYENWFGTT</sequence>
<evidence type="ECO:0000313" key="2">
    <source>
        <dbReference type="Proteomes" id="UP000821845"/>
    </source>
</evidence>
<dbReference type="EMBL" id="CM023485">
    <property type="protein sequence ID" value="KAH6931569.1"/>
    <property type="molecule type" value="Genomic_DNA"/>
</dbReference>
<gene>
    <name evidence="1" type="ORF">HPB50_025266</name>
</gene>
<comment type="caution">
    <text evidence="1">The sequence shown here is derived from an EMBL/GenBank/DDBJ whole genome shotgun (WGS) entry which is preliminary data.</text>
</comment>
<name>A0ACB7SFT5_HYAAI</name>
<keyword evidence="2" id="KW-1185">Reference proteome</keyword>
<reference evidence="1" key="1">
    <citation type="submission" date="2020-05" db="EMBL/GenBank/DDBJ databases">
        <title>Large-scale comparative analyses of tick genomes elucidate their genetic diversity and vector capacities.</title>
        <authorList>
            <person name="Jia N."/>
            <person name="Wang J."/>
            <person name="Shi W."/>
            <person name="Du L."/>
            <person name="Sun Y."/>
            <person name="Zhan W."/>
            <person name="Jiang J."/>
            <person name="Wang Q."/>
            <person name="Zhang B."/>
            <person name="Ji P."/>
            <person name="Sakyi L.B."/>
            <person name="Cui X."/>
            <person name="Yuan T."/>
            <person name="Jiang B."/>
            <person name="Yang W."/>
            <person name="Lam T.T.-Y."/>
            <person name="Chang Q."/>
            <person name="Ding S."/>
            <person name="Wang X."/>
            <person name="Zhu J."/>
            <person name="Ruan X."/>
            <person name="Zhao L."/>
            <person name="Wei J."/>
            <person name="Que T."/>
            <person name="Du C."/>
            <person name="Cheng J."/>
            <person name="Dai P."/>
            <person name="Han X."/>
            <person name="Huang E."/>
            <person name="Gao Y."/>
            <person name="Liu J."/>
            <person name="Shao H."/>
            <person name="Ye R."/>
            <person name="Li L."/>
            <person name="Wei W."/>
            <person name="Wang X."/>
            <person name="Wang C."/>
            <person name="Yang T."/>
            <person name="Huo Q."/>
            <person name="Li W."/>
            <person name="Guo W."/>
            <person name="Chen H."/>
            <person name="Zhou L."/>
            <person name="Ni X."/>
            <person name="Tian J."/>
            <person name="Zhou Y."/>
            <person name="Sheng Y."/>
            <person name="Liu T."/>
            <person name="Pan Y."/>
            <person name="Xia L."/>
            <person name="Li J."/>
            <person name="Zhao F."/>
            <person name="Cao W."/>
        </authorList>
    </citation>
    <scope>NUCLEOTIDE SEQUENCE</scope>
    <source>
        <strain evidence="1">Hyas-2018</strain>
    </source>
</reference>
<accession>A0ACB7SFT5</accession>
<dbReference type="Proteomes" id="UP000821845">
    <property type="component" value="Chromosome 5"/>
</dbReference>
<evidence type="ECO:0000313" key="1">
    <source>
        <dbReference type="EMBL" id="KAH6931569.1"/>
    </source>
</evidence>
<organism evidence="1 2">
    <name type="scientific">Hyalomma asiaticum</name>
    <name type="common">Tick</name>
    <dbReference type="NCBI Taxonomy" id="266040"/>
    <lineage>
        <taxon>Eukaryota</taxon>
        <taxon>Metazoa</taxon>
        <taxon>Ecdysozoa</taxon>
        <taxon>Arthropoda</taxon>
        <taxon>Chelicerata</taxon>
        <taxon>Arachnida</taxon>
        <taxon>Acari</taxon>
        <taxon>Parasitiformes</taxon>
        <taxon>Ixodida</taxon>
        <taxon>Ixodoidea</taxon>
        <taxon>Ixodidae</taxon>
        <taxon>Hyalomminae</taxon>
        <taxon>Hyalomma</taxon>
    </lineage>
</organism>
<proteinExistence type="predicted"/>